<dbReference type="Proteomes" id="UP000798951">
    <property type="component" value="Unassembled WGS sequence"/>
</dbReference>
<gene>
    <name evidence="6" type="ORF">FNL39_102241</name>
</gene>
<evidence type="ECO:0000313" key="7">
    <source>
        <dbReference type="Proteomes" id="UP000798951"/>
    </source>
</evidence>
<name>A0ABQ6YQP3_9NOCA</name>
<dbReference type="InterPro" id="IPR032387">
    <property type="entry name" value="ACAS_N"/>
</dbReference>
<dbReference type="Pfam" id="PF16177">
    <property type="entry name" value="ACAS_N"/>
    <property type="match status" value="1"/>
</dbReference>
<evidence type="ECO:0000259" key="5">
    <source>
        <dbReference type="Pfam" id="PF16177"/>
    </source>
</evidence>
<dbReference type="PANTHER" id="PTHR43347">
    <property type="entry name" value="ACYL-COA SYNTHETASE"/>
    <property type="match status" value="1"/>
</dbReference>
<dbReference type="Pfam" id="PF00501">
    <property type="entry name" value="AMP-binding"/>
    <property type="match status" value="1"/>
</dbReference>
<evidence type="ECO:0000256" key="1">
    <source>
        <dbReference type="ARBA" id="ARBA00006432"/>
    </source>
</evidence>
<comment type="similarity">
    <text evidence="1">Belongs to the ATP-dependent AMP-binding enzyme family.</text>
</comment>
<evidence type="ECO:0000259" key="4">
    <source>
        <dbReference type="Pfam" id="PF13193"/>
    </source>
</evidence>
<dbReference type="InterPro" id="IPR025110">
    <property type="entry name" value="AMP-bd_C"/>
</dbReference>
<feature type="domain" description="AMP-binding enzyme C-terminal" evidence="4">
    <location>
        <begin position="583"/>
        <end position="661"/>
    </location>
</feature>
<feature type="domain" description="AMP-dependent synthetase/ligase" evidence="3">
    <location>
        <begin position="117"/>
        <end position="517"/>
    </location>
</feature>
<dbReference type="InterPro" id="IPR042099">
    <property type="entry name" value="ANL_N_sf"/>
</dbReference>
<evidence type="ECO:0000313" key="6">
    <source>
        <dbReference type="EMBL" id="KAF0848094.1"/>
    </source>
</evidence>
<dbReference type="InterPro" id="IPR000873">
    <property type="entry name" value="AMP-dep_synth/lig_dom"/>
</dbReference>
<sequence length="718" mass="77001">MTSPLQAKPKVAAPPRVSREVCHNHLDLSSGHEARLGVTGLDTEHEYRPVYQTSLVDPADFWSAAARDIEWDVAPEHTLDAADKRSARWYPDGKLNTCVNALDRHVRAGTLAEGGRSDQAALIYVSAMTDSTTTYTYAELLTEVERAAGAMRDLGVVAGNRVVIYLPMIPEAVITMLACARIGAVHSVVFGGFAAPELAARIDDAEPVLVVTASGGIEPGRRIEYPPIVLQALDLAESTSVRTVLVKQRPQFPTIEFAQAQPATDVLPSSDQTVAARWLDWDATVAAAEPAEPVTVNACDPLYILYTSGTTGKPKGVVRDNGGHAVALTWSMRNIYDVGPGQVFFASSDVGWVVGHSYIVYAPLFVGATTVLYEGKPVGTPDAGAFWRIVDEHDVRVLFTAPTALRAIRRADPEAAAARRHDLSRLRALFCAGERLDPATFEWASDTLLAGHPDTPVVDHWWQTETGWPICADPLGLQELPVKSGSAGVPVPGYRLRVLDASGNPVPNGTEGNIVIGLPLPPGCLAGLWRDRERFVRSYLSAFPGHYLTGDSGYFDEDGYLYVLGRSDDVINIAGHRLSAGSIEAAISGHEAVAECAVIGVPDELKGSLPLAYVVLKQGAEIAPDQLRDELVERVREQIGAIASLHDAIVVTGLPKTRSGKILRKTIRQLTAGEHVEPPATIEDPAVLTALADRILANPPLGRPTSPDHDGDQVAPTS</sequence>
<dbReference type="PROSITE" id="PS00455">
    <property type="entry name" value="AMP_BINDING"/>
    <property type="match status" value="1"/>
</dbReference>
<proteinExistence type="inferred from homology"/>
<dbReference type="PANTHER" id="PTHR43347:SF3">
    <property type="entry name" value="ACYL-COA SYNTHETASE SHORT-CHAIN FAMILY MEMBER 3, MITOCHONDRIAL"/>
    <property type="match status" value="1"/>
</dbReference>
<evidence type="ECO:0000259" key="3">
    <source>
        <dbReference type="Pfam" id="PF00501"/>
    </source>
</evidence>
<dbReference type="SUPFAM" id="SSF56801">
    <property type="entry name" value="Acetyl-CoA synthetase-like"/>
    <property type="match status" value="1"/>
</dbReference>
<dbReference type="InterPro" id="IPR045851">
    <property type="entry name" value="AMP-bd_C_sf"/>
</dbReference>
<comment type="caution">
    <text evidence="6">The sequence shown here is derived from an EMBL/GenBank/DDBJ whole genome shotgun (WGS) entry which is preliminary data.</text>
</comment>
<accession>A0ABQ6YQP3</accession>
<dbReference type="Gene3D" id="3.30.300.30">
    <property type="match status" value="1"/>
</dbReference>
<evidence type="ECO:0000256" key="2">
    <source>
        <dbReference type="SAM" id="MobiDB-lite"/>
    </source>
</evidence>
<dbReference type="Pfam" id="PF13193">
    <property type="entry name" value="AMP-binding_C"/>
    <property type="match status" value="1"/>
</dbReference>
<organism evidence="6 7">
    <name type="scientific">Nocardia caishijiensis</name>
    <dbReference type="NCBI Taxonomy" id="184756"/>
    <lineage>
        <taxon>Bacteria</taxon>
        <taxon>Bacillati</taxon>
        <taxon>Actinomycetota</taxon>
        <taxon>Actinomycetes</taxon>
        <taxon>Mycobacteriales</taxon>
        <taxon>Nocardiaceae</taxon>
        <taxon>Nocardia</taxon>
    </lineage>
</organism>
<protein>
    <submittedName>
        <fullName evidence="6">Propionyl-CoA synthetase</fullName>
    </submittedName>
</protein>
<keyword evidence="7" id="KW-1185">Reference proteome</keyword>
<feature type="region of interest" description="Disordered" evidence="2">
    <location>
        <begin position="697"/>
        <end position="718"/>
    </location>
</feature>
<dbReference type="EMBL" id="VMSD01000002">
    <property type="protein sequence ID" value="KAF0848094.1"/>
    <property type="molecule type" value="Genomic_DNA"/>
</dbReference>
<dbReference type="InterPro" id="IPR020845">
    <property type="entry name" value="AMP-binding_CS"/>
</dbReference>
<dbReference type="Gene3D" id="3.40.50.12780">
    <property type="entry name" value="N-terminal domain of ligase-like"/>
    <property type="match status" value="1"/>
</dbReference>
<reference evidence="6 7" key="1">
    <citation type="submission" date="2019-07" db="EMBL/GenBank/DDBJ databases">
        <title>Genomic Encyclopedia of Type Strains, Phase IV (KMG-IV): sequencing the most valuable type-strain genomes for metagenomic binning, comparative biology and taxonomic classification.</title>
        <authorList>
            <person name="Goeker M."/>
        </authorList>
    </citation>
    <scope>NUCLEOTIDE SEQUENCE [LARGE SCALE GENOMIC DNA]</scope>
    <source>
        <strain evidence="6 7">DSM 44831</strain>
    </source>
</reference>
<feature type="domain" description="Acetyl-coenzyme A synthetase N-terminal" evidence="5">
    <location>
        <begin position="47"/>
        <end position="101"/>
    </location>
</feature>